<feature type="domain" description="DUF5689" evidence="1">
    <location>
        <begin position="52"/>
        <end position="238"/>
    </location>
</feature>
<proteinExistence type="predicted"/>
<gene>
    <name evidence="2" type="ORF">HMPREF0765_3247</name>
</gene>
<comment type="caution">
    <text evidence="2">The sequence shown here is derived from an EMBL/GenBank/DDBJ whole genome shotgun (WGS) entry which is preliminary data.</text>
</comment>
<reference evidence="2 3" key="1">
    <citation type="submission" date="2009-01" db="EMBL/GenBank/DDBJ databases">
        <authorList>
            <person name="Qin X."/>
            <person name="Bachman B."/>
            <person name="Battles P."/>
            <person name="Bell A."/>
            <person name="Bess C."/>
            <person name="Bickham C."/>
            <person name="Chaboub L."/>
            <person name="Chen D."/>
            <person name="Coyle M."/>
            <person name="Deiros D.R."/>
            <person name="Dinh H."/>
            <person name="Forbes L."/>
            <person name="Fowler G."/>
            <person name="Francisco L."/>
            <person name="Fu Q."/>
            <person name="Gubbala S."/>
            <person name="Hale W."/>
            <person name="Han Y."/>
            <person name="Hemphill L."/>
            <person name="Highlander S.K."/>
            <person name="Hirani K."/>
            <person name="Hogues M."/>
            <person name="Jackson L."/>
            <person name="Jakkamsetti A."/>
            <person name="Javaid M."/>
            <person name="Jiang H."/>
            <person name="Korchina V."/>
            <person name="Kovar C."/>
            <person name="Lara F."/>
            <person name="Lee S."/>
            <person name="Mata R."/>
            <person name="Mathew T."/>
            <person name="Moen C."/>
            <person name="Morales K."/>
            <person name="Munidasa M."/>
            <person name="Nazareth L."/>
            <person name="Ngo R."/>
            <person name="Nguyen L."/>
            <person name="Okwuonu G."/>
            <person name="Ongeri F."/>
            <person name="Patil S."/>
            <person name="Petrosino J."/>
            <person name="Pham C."/>
            <person name="Pham P."/>
            <person name="Pu L.-L."/>
            <person name="Puazo M."/>
            <person name="Raj R."/>
            <person name="Reid J."/>
            <person name="Rouhana J."/>
            <person name="Saada N."/>
            <person name="Shang Y."/>
            <person name="Simmons D."/>
            <person name="Thornton R."/>
            <person name="Warren J."/>
            <person name="Weissenberger G."/>
            <person name="Zhang J."/>
            <person name="Zhang L."/>
            <person name="Zhou C."/>
            <person name="Zhu D."/>
            <person name="Muzny D."/>
            <person name="Worley K."/>
            <person name="Gibbs R."/>
        </authorList>
    </citation>
    <scope>NUCLEOTIDE SEQUENCE [LARGE SCALE GENOMIC DNA]</scope>
    <source>
        <strain evidence="2 3">ATCC 33300</strain>
    </source>
</reference>
<dbReference type="HOGENOM" id="CLU_537355_0_0_10"/>
<dbReference type="Proteomes" id="UP000006241">
    <property type="component" value="Unassembled WGS sequence"/>
</dbReference>
<organism evidence="2 3">
    <name type="scientific">Sphingobacterium spiritivorum ATCC 33300</name>
    <dbReference type="NCBI Taxonomy" id="525372"/>
    <lineage>
        <taxon>Bacteria</taxon>
        <taxon>Pseudomonadati</taxon>
        <taxon>Bacteroidota</taxon>
        <taxon>Sphingobacteriia</taxon>
        <taxon>Sphingobacteriales</taxon>
        <taxon>Sphingobacteriaceae</taxon>
        <taxon>Sphingobacterium</taxon>
    </lineage>
</organism>
<dbReference type="InterPro" id="IPR043744">
    <property type="entry name" value="DUF5689"/>
</dbReference>
<dbReference type="Pfam" id="PF18942">
    <property type="entry name" value="DUF5689"/>
    <property type="match status" value="1"/>
</dbReference>
<name>C2G0Z1_SPHSI</name>
<dbReference type="EMBL" id="ACHB01000071">
    <property type="protein sequence ID" value="EEI91221.1"/>
    <property type="molecule type" value="Genomic_DNA"/>
</dbReference>
<protein>
    <recommendedName>
        <fullName evidence="1">DUF5689 domain-containing protein</fullName>
    </recommendedName>
</protein>
<sequence length="522" mass="56432">MAKTIIFMISKNIQMKNILNYIVFAFAVTMVFSSCNKDGNYPGGEISPYYGIYDLRNLYKGSAVELNTESLEGSNMLTGVVTSDHREGNLPAGLLTMQDRRRLNKLRGIAINLGDAAKNYLPGDSIVVNVVGGKLERVNGILQISGLDNSKINKVAEGVNIPLNRVNINAILNKPDQYESTLVAIVKGIFTPVPSPEATLAGDKIINDGFGDITLKTQANTSFSTMHPPGMANYYGIIFSEQAADGTLKPYEAVRSAADIVVLGSDKEETPVVISGFVSDAKGGDGNYEYIQFLATQDIDFSVTPYAVVVTNNAGASQPTGFPEKGWATGNQRTYKLNLTKGIAKKGTFFYVGGIYKLINGSASTDISAANWILNYDYVNKNGYDFGNKTGGLLANSGFASGIAIFKGTTVTEATYPVDVMFVIGSGGSLNGNGRGYRIANSDYYDKINPIDLKPQPFYLSGSNTLGLQYNTADLGYFVMLGGEYNTRLGRWTKARSQNNILMTKQSLLSEIETELSTKLVE</sequence>
<evidence type="ECO:0000313" key="2">
    <source>
        <dbReference type="EMBL" id="EEI91221.1"/>
    </source>
</evidence>
<dbReference type="AlphaFoldDB" id="C2G0Z1"/>
<accession>C2G0Z1</accession>
<dbReference type="PROSITE" id="PS51257">
    <property type="entry name" value="PROKAR_LIPOPROTEIN"/>
    <property type="match status" value="1"/>
</dbReference>
<evidence type="ECO:0000259" key="1">
    <source>
        <dbReference type="Pfam" id="PF18942"/>
    </source>
</evidence>
<evidence type="ECO:0000313" key="3">
    <source>
        <dbReference type="Proteomes" id="UP000006241"/>
    </source>
</evidence>